<organism evidence="2 3">
    <name type="scientific">Flaviaesturariibacter amylovorans</name>
    <dbReference type="NCBI Taxonomy" id="1084520"/>
    <lineage>
        <taxon>Bacteria</taxon>
        <taxon>Pseudomonadati</taxon>
        <taxon>Bacteroidota</taxon>
        <taxon>Chitinophagia</taxon>
        <taxon>Chitinophagales</taxon>
        <taxon>Chitinophagaceae</taxon>
        <taxon>Flaviaestuariibacter</taxon>
    </lineage>
</organism>
<reference evidence="3" key="1">
    <citation type="journal article" date="2019" name="Int. J. Syst. Evol. Microbiol.">
        <title>The Global Catalogue of Microorganisms (GCM) 10K type strain sequencing project: providing services to taxonomists for standard genome sequencing and annotation.</title>
        <authorList>
            <consortium name="The Broad Institute Genomics Platform"/>
            <consortium name="The Broad Institute Genome Sequencing Center for Infectious Disease"/>
            <person name="Wu L."/>
            <person name="Ma J."/>
        </authorList>
    </citation>
    <scope>NUCLEOTIDE SEQUENCE [LARGE SCALE GENOMIC DNA]</scope>
    <source>
        <strain evidence="3">JCM 17919</strain>
    </source>
</reference>
<feature type="compositionally biased region" description="Basic and acidic residues" evidence="1">
    <location>
        <begin position="1"/>
        <end position="38"/>
    </location>
</feature>
<evidence type="ECO:0000313" key="3">
    <source>
        <dbReference type="Proteomes" id="UP001501725"/>
    </source>
</evidence>
<accession>A0ABP8H2Z2</accession>
<dbReference type="Proteomes" id="UP001501725">
    <property type="component" value="Unassembled WGS sequence"/>
</dbReference>
<feature type="region of interest" description="Disordered" evidence="1">
    <location>
        <begin position="1"/>
        <end position="248"/>
    </location>
</feature>
<comment type="caution">
    <text evidence="2">The sequence shown here is derived from an EMBL/GenBank/DDBJ whole genome shotgun (WGS) entry which is preliminary data.</text>
</comment>
<protein>
    <submittedName>
        <fullName evidence="2">Uncharacterized protein</fullName>
    </submittedName>
</protein>
<keyword evidence="3" id="KW-1185">Reference proteome</keyword>
<evidence type="ECO:0000313" key="2">
    <source>
        <dbReference type="EMBL" id="GAA4333652.1"/>
    </source>
</evidence>
<dbReference type="EMBL" id="BAABGY010000007">
    <property type="protein sequence ID" value="GAA4333652.1"/>
    <property type="molecule type" value="Genomic_DNA"/>
</dbReference>
<dbReference type="RefSeq" id="WP_345256279.1">
    <property type="nucleotide sequence ID" value="NZ_BAABGY010000007.1"/>
</dbReference>
<evidence type="ECO:0000256" key="1">
    <source>
        <dbReference type="SAM" id="MobiDB-lite"/>
    </source>
</evidence>
<feature type="compositionally biased region" description="Basic and acidic residues" evidence="1">
    <location>
        <begin position="47"/>
        <end position="64"/>
    </location>
</feature>
<name>A0ABP8H2Z2_9BACT</name>
<sequence>MAQPNDDKQRNKIPENDPSKAMDSKREVEQSPDPKTDQDFPGYPHYPAREDIMDKRTDSHRVDLDVENLPNSKNLSGVSQRFSGNSATNSERGGQSQQAPETSGVAPEPDDTGRETDAIRTSGGRRSEIGTPQDVDGDDDLGLRPGTEADVSADEVRALASTDYPSDDETSLHNARLDDRDFDGDPLNEESFGQLRTGAGLDIPGETDETDTESLGQGDEENKYFSLGGDRQESNEEDPYSGPGRGEG</sequence>
<feature type="compositionally biased region" description="Polar residues" evidence="1">
    <location>
        <begin position="69"/>
        <end position="101"/>
    </location>
</feature>
<gene>
    <name evidence="2" type="ORF">GCM10023184_26970</name>
</gene>
<proteinExistence type="predicted"/>